<reference evidence="3" key="2">
    <citation type="journal article" date="2010" name="Stand. Genomic Sci.">
        <title>Complete genome sequence of Vulcanisaeta distributa type strain (IC-017T).</title>
        <authorList>
            <person name="Mavromatis K."/>
            <person name="Sikorski J."/>
            <person name="Pabst E."/>
            <person name="Teshima H."/>
            <person name="Lapidus A."/>
            <person name="Lucas S."/>
            <person name="Nolan M."/>
            <person name="Glavina Del Rio T."/>
            <person name="Cheng J."/>
            <person name="Bruce D."/>
            <person name="Goodwin L."/>
            <person name="Pitluck S."/>
            <person name="Liolios K."/>
            <person name="Ivanova N."/>
            <person name="Mikhailova N."/>
            <person name="Pati A."/>
            <person name="Chen A."/>
            <person name="Palaniappan K."/>
            <person name="Land M."/>
            <person name="Hauser L."/>
            <person name="Chang Y."/>
            <person name="Jeffries C."/>
            <person name="Rohde M."/>
            <person name="Spring S."/>
            <person name="Goker M."/>
            <person name="Wirth R."/>
            <person name="Woyke T."/>
            <person name="Bristow J."/>
            <person name="Eisen J."/>
            <person name="Markowitz V."/>
            <person name="Hugenholtz P."/>
            <person name="Klenk H."/>
            <person name="Kyrpides N."/>
        </authorList>
    </citation>
    <scope>NUCLEOTIDE SEQUENCE [LARGE SCALE GENOMIC DNA]</scope>
    <source>
        <strain evidence="3">DSM 14429 / JCM 11212 / NBRC 100878 / IC-017</strain>
    </source>
</reference>
<organism evidence="2 3">
    <name type="scientific">Vulcanisaeta distributa (strain DSM 14429 / JCM 11212 / NBRC 100878 / IC-017)</name>
    <dbReference type="NCBI Taxonomy" id="572478"/>
    <lineage>
        <taxon>Archaea</taxon>
        <taxon>Thermoproteota</taxon>
        <taxon>Thermoprotei</taxon>
        <taxon>Thermoproteales</taxon>
        <taxon>Thermoproteaceae</taxon>
        <taxon>Vulcanisaeta</taxon>
    </lineage>
</organism>
<reference evidence="2 3" key="1">
    <citation type="journal article" date="2010" name="Stand. Genomic Sci.">
        <title>Complete genome sequence of Vulcanisaeta distributa type strain (IC-017).</title>
        <authorList>
            <person name="Mavromatis K."/>
            <person name="Sikorski J."/>
            <person name="Pabst E."/>
            <person name="Teshima H."/>
            <person name="Lapidus A."/>
            <person name="Lucas S."/>
            <person name="Nolan M."/>
            <person name="Glavina Del Rio T."/>
            <person name="Cheng J.F."/>
            <person name="Bruce D."/>
            <person name="Goodwin L."/>
            <person name="Pitluck S."/>
            <person name="Liolios K."/>
            <person name="Ivanova N."/>
            <person name="Mikhailova N."/>
            <person name="Pati A."/>
            <person name="Chen A."/>
            <person name="Palaniappan K."/>
            <person name="Land M."/>
            <person name="Hauser L."/>
            <person name="Chang Y.J."/>
            <person name="Jeffries C.D."/>
            <person name="Rohde M."/>
            <person name="Spring S."/>
            <person name="Goker M."/>
            <person name="Wirth R."/>
            <person name="Woyke T."/>
            <person name="Bristow J."/>
            <person name="Eisen J.A."/>
            <person name="Markowitz V."/>
            <person name="Hugenholtz P."/>
            <person name="Klenk H.P."/>
            <person name="Kyrpides N.C."/>
        </authorList>
    </citation>
    <scope>NUCLEOTIDE SEQUENCE [LARGE SCALE GENOMIC DNA]</scope>
    <source>
        <strain evidence="3">DSM 14429 / JCM 11212 / NBRC 100878 / IC-017</strain>
    </source>
</reference>
<dbReference type="EMBL" id="CP002100">
    <property type="protein sequence ID" value="ADN50949.1"/>
    <property type="molecule type" value="Genomic_DNA"/>
</dbReference>
<gene>
    <name evidence="2" type="ordered locus">Vdis_1567</name>
</gene>
<feature type="transmembrane region" description="Helical" evidence="1">
    <location>
        <begin position="12"/>
        <end position="35"/>
    </location>
</feature>
<dbReference type="GeneID" id="9752504"/>
<dbReference type="AlphaFoldDB" id="E1QTF6"/>
<feature type="transmembrane region" description="Helical" evidence="1">
    <location>
        <begin position="120"/>
        <end position="137"/>
    </location>
</feature>
<sequence length="140" mass="15557">MSTREARYNAAAGVGYAFFVSVVTLILEAVANIFYPTPLVLSPIWALIKGYWLSLVLILILYGLLILFVRPYRTEEMTSYNIYFRPAQRTVIYVIIAVAILGLLFDAYPGPLWSRTKIGIFIAVNVLAGAIGGYLAVRFG</sequence>
<evidence type="ECO:0000313" key="2">
    <source>
        <dbReference type="EMBL" id="ADN50949.1"/>
    </source>
</evidence>
<feature type="transmembrane region" description="Helical" evidence="1">
    <location>
        <begin position="50"/>
        <end position="69"/>
    </location>
</feature>
<dbReference type="RefSeq" id="WP_013336674.1">
    <property type="nucleotide sequence ID" value="NC_014537.1"/>
</dbReference>
<keyword evidence="3" id="KW-1185">Reference proteome</keyword>
<evidence type="ECO:0000313" key="3">
    <source>
        <dbReference type="Proteomes" id="UP000006681"/>
    </source>
</evidence>
<evidence type="ECO:0000256" key="1">
    <source>
        <dbReference type="SAM" id="Phobius"/>
    </source>
</evidence>
<dbReference type="STRING" id="572478.Vdis_1567"/>
<dbReference type="OrthoDB" id="26973at2157"/>
<keyword evidence="1" id="KW-0472">Membrane</keyword>
<dbReference type="eggNOG" id="arCOG06007">
    <property type="taxonomic scope" value="Archaea"/>
</dbReference>
<keyword evidence="1" id="KW-1133">Transmembrane helix</keyword>
<protein>
    <submittedName>
        <fullName evidence="2">Uncharacterized protein</fullName>
    </submittedName>
</protein>
<dbReference type="Proteomes" id="UP000006681">
    <property type="component" value="Chromosome"/>
</dbReference>
<feature type="transmembrane region" description="Helical" evidence="1">
    <location>
        <begin position="90"/>
        <end position="108"/>
    </location>
</feature>
<dbReference type="KEGG" id="vdi:Vdis_1567"/>
<accession>E1QTF6</accession>
<proteinExistence type="predicted"/>
<name>E1QTF6_VULDI</name>
<dbReference type="HOGENOM" id="CLU_1820926_0_0_2"/>
<keyword evidence="1" id="KW-0812">Transmembrane</keyword>